<feature type="region of interest" description="Disordered" evidence="7">
    <location>
        <begin position="292"/>
        <end position="322"/>
    </location>
</feature>
<keyword evidence="11" id="KW-1185">Reference proteome</keyword>
<dbReference type="Pfam" id="PF00892">
    <property type="entry name" value="EamA"/>
    <property type="match status" value="2"/>
</dbReference>
<protein>
    <submittedName>
        <fullName evidence="10">DMT family transporter</fullName>
    </submittedName>
</protein>
<evidence type="ECO:0000256" key="2">
    <source>
        <dbReference type="ARBA" id="ARBA00007362"/>
    </source>
</evidence>
<evidence type="ECO:0000256" key="4">
    <source>
        <dbReference type="ARBA" id="ARBA00022692"/>
    </source>
</evidence>
<dbReference type="RefSeq" id="WP_185134966.1">
    <property type="nucleotide sequence ID" value="NZ_BORM01000017.1"/>
</dbReference>
<keyword evidence="4 8" id="KW-0812">Transmembrane</keyword>
<feature type="transmembrane region" description="Helical" evidence="8">
    <location>
        <begin position="249"/>
        <end position="266"/>
    </location>
</feature>
<evidence type="ECO:0000256" key="6">
    <source>
        <dbReference type="ARBA" id="ARBA00023136"/>
    </source>
</evidence>
<organism evidence="10 11">
    <name type="scientific">Cohnella xylanilytica</name>
    <dbReference type="NCBI Taxonomy" id="557555"/>
    <lineage>
        <taxon>Bacteria</taxon>
        <taxon>Bacillati</taxon>
        <taxon>Bacillota</taxon>
        <taxon>Bacilli</taxon>
        <taxon>Bacillales</taxon>
        <taxon>Paenibacillaceae</taxon>
        <taxon>Cohnella</taxon>
    </lineage>
</organism>
<feature type="domain" description="EamA" evidence="9">
    <location>
        <begin position="3"/>
        <end position="136"/>
    </location>
</feature>
<dbReference type="EMBL" id="JACJVR010000019">
    <property type="protein sequence ID" value="MBB6690980.1"/>
    <property type="molecule type" value="Genomic_DNA"/>
</dbReference>
<gene>
    <name evidence="10" type="ORF">H7B90_06130</name>
</gene>
<dbReference type="SUPFAM" id="SSF103481">
    <property type="entry name" value="Multidrug resistance efflux transporter EmrE"/>
    <property type="match status" value="2"/>
</dbReference>
<evidence type="ECO:0000259" key="9">
    <source>
        <dbReference type="Pfam" id="PF00892"/>
    </source>
</evidence>
<evidence type="ECO:0000313" key="11">
    <source>
        <dbReference type="Proteomes" id="UP000553776"/>
    </source>
</evidence>
<dbReference type="Proteomes" id="UP000553776">
    <property type="component" value="Unassembled WGS sequence"/>
</dbReference>
<dbReference type="AlphaFoldDB" id="A0A841TYP2"/>
<name>A0A841TYP2_9BACL</name>
<reference evidence="10 11" key="1">
    <citation type="submission" date="2020-08" db="EMBL/GenBank/DDBJ databases">
        <title>Cohnella phylogeny.</title>
        <authorList>
            <person name="Dunlap C."/>
        </authorList>
    </citation>
    <scope>NUCLEOTIDE SEQUENCE [LARGE SCALE GENOMIC DNA]</scope>
    <source>
        <strain evidence="10 11">DSM 25239</strain>
    </source>
</reference>
<evidence type="ECO:0000256" key="8">
    <source>
        <dbReference type="SAM" id="Phobius"/>
    </source>
</evidence>
<dbReference type="InterPro" id="IPR050638">
    <property type="entry name" value="AA-Vitamin_Transporters"/>
</dbReference>
<keyword evidence="6 8" id="KW-0472">Membrane</keyword>
<dbReference type="PANTHER" id="PTHR32322:SF18">
    <property type="entry name" value="S-ADENOSYLMETHIONINE_S-ADENOSYLHOMOCYSTEINE TRANSPORTER"/>
    <property type="match status" value="1"/>
</dbReference>
<feature type="domain" description="EamA" evidence="9">
    <location>
        <begin position="149"/>
        <end position="289"/>
    </location>
</feature>
<feature type="transmembrane region" description="Helical" evidence="8">
    <location>
        <begin position="34"/>
        <end position="52"/>
    </location>
</feature>
<sequence length="322" mass="34212">MRWAYIWAVLNATVIGLSFMLIKQTLDFADPLDTLAYRFAAAFAILIVPAAFRWIRVSYKGKPLWPLLLLSSFYPLGYFTLQAFGMRNVTSAESGMISALSPIATLLLATLFLKEKTTLLQRASLLVSVGGLAFIFAMSGGLDGAHAAGMALLLLACFALAGYNVLARVVTKRFGAAEISFFMIGAAGVSFAAIAVAGHALDGSLGELAAPLANGEFVALIAGLGAIQIATSLMANYILSKMEASRMSVFAHLSTVVSIASGALFLHEAVEWYHLVGSALIIAGVVGTNRAKRRTTAPSQPSRERKPITSAYEVSGRAEQRL</sequence>
<feature type="transmembrane region" description="Helical" evidence="8">
    <location>
        <begin position="125"/>
        <end position="142"/>
    </location>
</feature>
<dbReference type="Gene3D" id="1.10.3730.20">
    <property type="match status" value="1"/>
</dbReference>
<evidence type="ECO:0000256" key="7">
    <source>
        <dbReference type="SAM" id="MobiDB-lite"/>
    </source>
</evidence>
<comment type="subcellular location">
    <subcellularLocation>
        <location evidence="1">Cell membrane</location>
        <topology evidence="1">Multi-pass membrane protein</topology>
    </subcellularLocation>
</comment>
<feature type="transmembrane region" description="Helical" evidence="8">
    <location>
        <begin position="64"/>
        <end position="84"/>
    </location>
</feature>
<evidence type="ECO:0000313" key="10">
    <source>
        <dbReference type="EMBL" id="MBB6690980.1"/>
    </source>
</evidence>
<dbReference type="InterPro" id="IPR037185">
    <property type="entry name" value="EmrE-like"/>
</dbReference>
<feature type="transmembrane region" description="Helical" evidence="8">
    <location>
        <begin position="5"/>
        <end position="22"/>
    </location>
</feature>
<evidence type="ECO:0000256" key="1">
    <source>
        <dbReference type="ARBA" id="ARBA00004651"/>
    </source>
</evidence>
<proteinExistence type="inferred from homology"/>
<feature type="transmembrane region" description="Helical" evidence="8">
    <location>
        <begin position="272"/>
        <end position="291"/>
    </location>
</feature>
<dbReference type="GO" id="GO:0005886">
    <property type="term" value="C:plasma membrane"/>
    <property type="evidence" value="ECO:0007669"/>
    <property type="project" value="UniProtKB-SubCell"/>
</dbReference>
<accession>A0A841TYP2</accession>
<evidence type="ECO:0000256" key="5">
    <source>
        <dbReference type="ARBA" id="ARBA00022989"/>
    </source>
</evidence>
<feature type="transmembrane region" description="Helical" evidence="8">
    <location>
        <begin position="148"/>
        <end position="167"/>
    </location>
</feature>
<keyword evidence="3" id="KW-1003">Cell membrane</keyword>
<comment type="caution">
    <text evidence="10">The sequence shown here is derived from an EMBL/GenBank/DDBJ whole genome shotgun (WGS) entry which is preliminary data.</text>
</comment>
<feature type="transmembrane region" description="Helical" evidence="8">
    <location>
        <begin position="179"/>
        <end position="197"/>
    </location>
</feature>
<feature type="transmembrane region" description="Helical" evidence="8">
    <location>
        <begin position="96"/>
        <end position="113"/>
    </location>
</feature>
<feature type="transmembrane region" description="Helical" evidence="8">
    <location>
        <begin position="217"/>
        <end position="237"/>
    </location>
</feature>
<dbReference type="InterPro" id="IPR000620">
    <property type="entry name" value="EamA_dom"/>
</dbReference>
<keyword evidence="5 8" id="KW-1133">Transmembrane helix</keyword>
<comment type="similarity">
    <text evidence="2">Belongs to the EamA transporter family.</text>
</comment>
<dbReference type="PANTHER" id="PTHR32322">
    <property type="entry name" value="INNER MEMBRANE TRANSPORTER"/>
    <property type="match status" value="1"/>
</dbReference>
<evidence type="ECO:0000256" key="3">
    <source>
        <dbReference type="ARBA" id="ARBA00022475"/>
    </source>
</evidence>